<keyword evidence="1" id="KW-0732">Signal</keyword>
<dbReference type="AlphaFoldDB" id="A0A939G9L0"/>
<protein>
    <recommendedName>
        <fullName evidence="4">Outer membrane protein beta-barrel domain-containing protein</fullName>
    </recommendedName>
</protein>
<feature type="chain" id="PRO_5037015047" description="Outer membrane protein beta-barrel domain-containing protein" evidence="1">
    <location>
        <begin position="22"/>
        <end position="181"/>
    </location>
</feature>
<dbReference type="Proteomes" id="UP000664795">
    <property type="component" value="Unassembled WGS sequence"/>
</dbReference>
<organism evidence="2 3">
    <name type="scientific">Fibrella aquatilis</name>
    <dbReference type="NCBI Taxonomy" id="2817059"/>
    <lineage>
        <taxon>Bacteria</taxon>
        <taxon>Pseudomonadati</taxon>
        <taxon>Bacteroidota</taxon>
        <taxon>Cytophagia</taxon>
        <taxon>Cytophagales</taxon>
        <taxon>Spirosomataceae</taxon>
        <taxon>Fibrella</taxon>
    </lineage>
</organism>
<evidence type="ECO:0000313" key="2">
    <source>
        <dbReference type="EMBL" id="MBO0932835.1"/>
    </source>
</evidence>
<feature type="signal peptide" evidence="1">
    <location>
        <begin position="1"/>
        <end position="21"/>
    </location>
</feature>
<reference evidence="2 3" key="1">
    <citation type="submission" date="2021-03" db="EMBL/GenBank/DDBJ databases">
        <title>Fibrella sp. HMF5036 genome sequencing and assembly.</title>
        <authorList>
            <person name="Kang H."/>
            <person name="Kim H."/>
            <person name="Bae S."/>
            <person name="Joh K."/>
        </authorList>
    </citation>
    <scope>NUCLEOTIDE SEQUENCE [LARGE SCALE GENOMIC DNA]</scope>
    <source>
        <strain evidence="2 3">HMF5036</strain>
    </source>
</reference>
<dbReference type="EMBL" id="JAFMYU010000015">
    <property type="protein sequence ID" value="MBO0932835.1"/>
    <property type="molecule type" value="Genomic_DNA"/>
</dbReference>
<evidence type="ECO:0008006" key="4">
    <source>
        <dbReference type="Google" id="ProtNLM"/>
    </source>
</evidence>
<evidence type="ECO:0000256" key="1">
    <source>
        <dbReference type="SAM" id="SignalP"/>
    </source>
</evidence>
<proteinExistence type="predicted"/>
<dbReference type="RefSeq" id="WP_207336801.1">
    <property type="nucleotide sequence ID" value="NZ_JAFMYU010000015.1"/>
</dbReference>
<accession>A0A939G9L0</accession>
<evidence type="ECO:0000313" key="3">
    <source>
        <dbReference type="Proteomes" id="UP000664795"/>
    </source>
</evidence>
<sequence length="181" mass="19297">MKTCICLLISLFCLCTIRGMAQGSLGGRNKAVYLEGLGSGLLLSVNYDFRFRNTQDGLGMRIGVGGLSVAATATNNNGTTSPARLGVVTMPILLNYLVGKGRVAFEMGAGVTPIYLSATKYQTNNEFVQNSNFGVLGTLNAGLRVQPIRNGVVFRLDWTPMISDTGFQPAWAGVSLGYAFK</sequence>
<gene>
    <name evidence="2" type="ORF">J2I48_17625</name>
</gene>
<keyword evidence="3" id="KW-1185">Reference proteome</keyword>
<comment type="caution">
    <text evidence="2">The sequence shown here is derived from an EMBL/GenBank/DDBJ whole genome shotgun (WGS) entry which is preliminary data.</text>
</comment>
<name>A0A939G9L0_9BACT</name>